<protein>
    <submittedName>
        <fullName evidence="2">Type IV conjugative transfer system protein TraL</fullName>
    </submittedName>
</protein>
<keyword evidence="1" id="KW-0472">Membrane</keyword>
<dbReference type="AlphaFoldDB" id="A0A6B3SWN3"/>
<dbReference type="Proteomes" id="UP000482155">
    <property type="component" value="Unassembled WGS sequence"/>
</dbReference>
<gene>
    <name evidence="2" type="primary">traL</name>
    <name evidence="2" type="ORF">G3574_20150</name>
</gene>
<keyword evidence="1" id="KW-0812">Transmembrane</keyword>
<dbReference type="InterPro" id="IPR009838">
    <property type="entry name" value="T4SS_TraL"/>
</dbReference>
<accession>A0A6B3SWN3</accession>
<name>A0A6B3SWN3_9BURK</name>
<keyword evidence="1" id="KW-1133">Transmembrane helix</keyword>
<dbReference type="NCBIfam" id="TIGR02762">
    <property type="entry name" value="TraL_TIGR"/>
    <property type="match status" value="1"/>
</dbReference>
<dbReference type="Pfam" id="PF07178">
    <property type="entry name" value="TraL"/>
    <property type="match status" value="1"/>
</dbReference>
<feature type="transmembrane region" description="Helical" evidence="1">
    <location>
        <begin position="26"/>
        <end position="54"/>
    </location>
</feature>
<dbReference type="GO" id="GO:0019867">
    <property type="term" value="C:outer membrane"/>
    <property type="evidence" value="ECO:0007669"/>
    <property type="project" value="InterPro"/>
</dbReference>
<organism evidence="2 3">
    <name type="scientific">Noviherbaspirillum galbum</name>
    <dbReference type="NCBI Taxonomy" id="2709383"/>
    <lineage>
        <taxon>Bacteria</taxon>
        <taxon>Pseudomonadati</taxon>
        <taxon>Pseudomonadota</taxon>
        <taxon>Betaproteobacteria</taxon>
        <taxon>Burkholderiales</taxon>
        <taxon>Oxalobacteraceae</taxon>
        <taxon>Noviherbaspirillum</taxon>
    </lineage>
</organism>
<evidence type="ECO:0000313" key="2">
    <source>
        <dbReference type="EMBL" id="NEX63396.1"/>
    </source>
</evidence>
<keyword evidence="3" id="KW-1185">Reference proteome</keyword>
<sequence length="91" mass="10150">MEVSIPQMVDEFPQVMWWEADELVPILVGMGAGTVFEVFTAGMLAGLVLSGIYIRYKRNALPGSLHHMIYWWGTSGLNTVFTNGLETEAEQ</sequence>
<dbReference type="EMBL" id="JAAIVB010000069">
    <property type="protein sequence ID" value="NEX63396.1"/>
    <property type="molecule type" value="Genomic_DNA"/>
</dbReference>
<dbReference type="RefSeq" id="WP_163967221.1">
    <property type="nucleotide sequence ID" value="NZ_JAAIVB010000069.1"/>
</dbReference>
<evidence type="ECO:0000256" key="1">
    <source>
        <dbReference type="SAM" id="Phobius"/>
    </source>
</evidence>
<comment type="caution">
    <text evidence="2">The sequence shown here is derived from an EMBL/GenBank/DDBJ whole genome shotgun (WGS) entry which is preliminary data.</text>
</comment>
<evidence type="ECO:0000313" key="3">
    <source>
        <dbReference type="Proteomes" id="UP000482155"/>
    </source>
</evidence>
<reference evidence="2 3" key="1">
    <citation type="submission" date="2020-02" db="EMBL/GenBank/DDBJ databases">
        <authorList>
            <person name="Kim M.K."/>
        </authorList>
    </citation>
    <scope>NUCLEOTIDE SEQUENCE [LARGE SCALE GENOMIC DNA]</scope>
    <source>
        <strain evidence="2 3">17J57-3</strain>
    </source>
</reference>
<proteinExistence type="predicted"/>